<evidence type="ECO:0000259" key="2">
    <source>
        <dbReference type="PROSITE" id="PS50022"/>
    </source>
</evidence>
<dbReference type="PROSITE" id="PS52006">
    <property type="entry name" value="GH64"/>
    <property type="match status" value="1"/>
</dbReference>
<dbReference type="PANTHER" id="PTHR38165">
    <property type="match status" value="1"/>
</dbReference>
<keyword evidence="1" id="KW-0732">Signal</keyword>
<reference evidence="4" key="2">
    <citation type="submission" date="2020-09" db="EMBL/GenBank/DDBJ databases">
        <authorList>
            <person name="Sun Q."/>
            <person name="Zhou Y."/>
        </authorList>
    </citation>
    <scope>NUCLEOTIDE SEQUENCE</scope>
    <source>
        <strain evidence="4">CGMCC 4.7299</strain>
    </source>
</reference>
<dbReference type="Proteomes" id="UP000656042">
    <property type="component" value="Unassembled WGS sequence"/>
</dbReference>
<dbReference type="InterPro" id="IPR037398">
    <property type="entry name" value="Glyco_hydro_64_fam"/>
</dbReference>
<dbReference type="PANTHER" id="PTHR38165:SF1">
    <property type="entry name" value="GLUCANASE B"/>
    <property type="match status" value="1"/>
</dbReference>
<feature type="signal peptide" evidence="1">
    <location>
        <begin position="1"/>
        <end position="38"/>
    </location>
</feature>
<dbReference type="Pfam" id="PF22633">
    <property type="entry name" value="F5_F8_type_C_2"/>
    <property type="match status" value="1"/>
</dbReference>
<evidence type="ECO:0000313" key="4">
    <source>
        <dbReference type="EMBL" id="GGL21184.1"/>
    </source>
</evidence>
<dbReference type="Gene3D" id="2.60.110.10">
    <property type="entry name" value="Thaumatin"/>
    <property type="match status" value="2"/>
</dbReference>
<evidence type="ECO:0000259" key="3">
    <source>
        <dbReference type="PROSITE" id="PS52006"/>
    </source>
</evidence>
<dbReference type="CDD" id="cd09214">
    <property type="entry name" value="GH64-like"/>
    <property type="match status" value="1"/>
</dbReference>
<dbReference type="InterPro" id="IPR008979">
    <property type="entry name" value="Galactose-bd-like_sf"/>
</dbReference>
<accession>A0A8J3C909</accession>
<dbReference type="Gene3D" id="3.30.920.50">
    <property type="entry name" value="Beta-1,3-glucanase, C-terminal domain"/>
    <property type="match status" value="1"/>
</dbReference>
<dbReference type="Gene3D" id="2.60.120.260">
    <property type="entry name" value="Galactose-binding domain-like"/>
    <property type="match status" value="1"/>
</dbReference>
<feature type="domain" description="GH64" evidence="3">
    <location>
        <begin position="181"/>
        <end position="457"/>
    </location>
</feature>
<dbReference type="PROSITE" id="PS50022">
    <property type="entry name" value="FA58C_3"/>
    <property type="match status" value="1"/>
</dbReference>
<dbReference type="Pfam" id="PF16483">
    <property type="entry name" value="Glyco_hydro_64"/>
    <property type="match status" value="2"/>
</dbReference>
<protein>
    <recommendedName>
        <fullName evidence="6">Beta-1,3-glucanase</fullName>
    </recommendedName>
</protein>
<keyword evidence="5" id="KW-1185">Reference proteome</keyword>
<evidence type="ECO:0008006" key="6">
    <source>
        <dbReference type="Google" id="ProtNLM"/>
    </source>
</evidence>
<dbReference type="EMBL" id="BMMX01000094">
    <property type="protein sequence ID" value="GGL21184.1"/>
    <property type="molecule type" value="Genomic_DNA"/>
</dbReference>
<sequence>MRYAIPRRRPLLLSAALGAVLVLLTAAYTAVTTGAAHAADTLISQGKPATASSTENTSFPAGAAVDGNTGTRWSSAFSDPQWLRVDLGATATIGSVKLNWEAAYARSFQIQTSTDGNTWTTVYSTTSGTGGNQTVTLSGTGRYVRMYGTVRATPYGYSLWEFQVFGSLSGGGGGPTTPPGGSSMPDSFWGDTSGIPAAQNVVEVKVLNRTNGQYPDSQVYWKFNNQVHSIAEQPYLDMPANSAGRMYFYLGSPTSQYYDFIEFTVGSGVFNGNTTRVDAFGLKIAMRLHSHDGSDQQVGEDYQTFTESRTATFNKFASEVPAEFKHLATATAPYRIMAPGSDAAFRAGGQYQNYMSSYAAANGINASTQEVFGCAGVLAGQPQQCAALNRHTIDLPQSQWETVSNFYRAAPANYYAKFWHDHALSNLAYGFPYDDVAGRSSFISHANPQYLLVAVGW</sequence>
<dbReference type="InterPro" id="IPR032477">
    <property type="entry name" value="Glyco_hydro_64"/>
</dbReference>
<dbReference type="SUPFAM" id="SSF49785">
    <property type="entry name" value="Galactose-binding domain-like"/>
    <property type="match status" value="1"/>
</dbReference>
<proteinExistence type="predicted"/>
<reference evidence="4" key="1">
    <citation type="journal article" date="2014" name="Int. J. Syst. Evol. Microbiol.">
        <title>Complete genome sequence of Corynebacterium casei LMG S-19264T (=DSM 44701T), isolated from a smear-ripened cheese.</title>
        <authorList>
            <consortium name="US DOE Joint Genome Institute (JGI-PGF)"/>
            <person name="Walter F."/>
            <person name="Albersmeier A."/>
            <person name="Kalinowski J."/>
            <person name="Ruckert C."/>
        </authorList>
    </citation>
    <scope>NUCLEOTIDE SEQUENCE</scope>
    <source>
        <strain evidence="4">CGMCC 4.7299</strain>
    </source>
</reference>
<dbReference type="InterPro" id="IPR037176">
    <property type="entry name" value="Osmotin/thaumatin-like_sf"/>
</dbReference>
<dbReference type="AlphaFoldDB" id="A0A8J3C909"/>
<dbReference type="InterPro" id="IPR042517">
    <property type="entry name" value="Glyco_hydro_64_N_2"/>
</dbReference>
<feature type="chain" id="PRO_5035188514" description="Beta-1,3-glucanase" evidence="1">
    <location>
        <begin position="39"/>
        <end position="457"/>
    </location>
</feature>
<feature type="domain" description="F5/8 type C" evidence="2">
    <location>
        <begin position="31"/>
        <end position="167"/>
    </location>
</feature>
<evidence type="ECO:0000256" key="1">
    <source>
        <dbReference type="SAM" id="SignalP"/>
    </source>
</evidence>
<organism evidence="4 5">
    <name type="scientific">Mangrovihabitans endophyticus</name>
    <dbReference type="NCBI Taxonomy" id="1751298"/>
    <lineage>
        <taxon>Bacteria</taxon>
        <taxon>Bacillati</taxon>
        <taxon>Actinomycetota</taxon>
        <taxon>Actinomycetes</taxon>
        <taxon>Micromonosporales</taxon>
        <taxon>Micromonosporaceae</taxon>
        <taxon>Mangrovihabitans</taxon>
    </lineage>
</organism>
<dbReference type="InterPro" id="IPR000421">
    <property type="entry name" value="FA58C"/>
</dbReference>
<dbReference type="RefSeq" id="WP_189083170.1">
    <property type="nucleotide sequence ID" value="NZ_BMMX01000094.1"/>
</dbReference>
<comment type="caution">
    <text evidence="4">The sequence shown here is derived from an EMBL/GenBank/DDBJ whole genome shotgun (WGS) entry which is preliminary data.</text>
</comment>
<evidence type="ECO:0000313" key="5">
    <source>
        <dbReference type="Proteomes" id="UP000656042"/>
    </source>
</evidence>
<gene>
    <name evidence="4" type="ORF">GCM10012284_64830</name>
</gene>
<name>A0A8J3C909_9ACTN</name>